<name>A0AAV7WPF2_PLEWA</name>
<gene>
    <name evidence="2" type="ORF">NDU88_002135</name>
</gene>
<feature type="compositionally biased region" description="Polar residues" evidence="1">
    <location>
        <begin position="63"/>
        <end position="72"/>
    </location>
</feature>
<proteinExistence type="predicted"/>
<dbReference type="AlphaFoldDB" id="A0AAV7WPF2"/>
<comment type="caution">
    <text evidence="2">The sequence shown here is derived from an EMBL/GenBank/DDBJ whole genome shotgun (WGS) entry which is preliminary data.</text>
</comment>
<evidence type="ECO:0000313" key="2">
    <source>
        <dbReference type="EMBL" id="KAJ1214517.1"/>
    </source>
</evidence>
<feature type="region of interest" description="Disordered" evidence="1">
    <location>
        <begin position="45"/>
        <end position="134"/>
    </location>
</feature>
<protein>
    <submittedName>
        <fullName evidence="2">Uncharacterized protein</fullName>
    </submittedName>
</protein>
<accession>A0AAV7WPF2</accession>
<evidence type="ECO:0000256" key="1">
    <source>
        <dbReference type="SAM" id="MobiDB-lite"/>
    </source>
</evidence>
<dbReference type="Proteomes" id="UP001066276">
    <property type="component" value="Chromosome 1_1"/>
</dbReference>
<evidence type="ECO:0000313" key="3">
    <source>
        <dbReference type="Proteomes" id="UP001066276"/>
    </source>
</evidence>
<reference evidence="2" key="1">
    <citation type="journal article" date="2022" name="bioRxiv">
        <title>Sequencing and chromosome-scale assembly of the giantPleurodeles waltlgenome.</title>
        <authorList>
            <person name="Brown T."/>
            <person name="Elewa A."/>
            <person name="Iarovenko S."/>
            <person name="Subramanian E."/>
            <person name="Araus A.J."/>
            <person name="Petzold A."/>
            <person name="Susuki M."/>
            <person name="Suzuki K.-i.T."/>
            <person name="Hayashi T."/>
            <person name="Toyoda A."/>
            <person name="Oliveira C."/>
            <person name="Osipova E."/>
            <person name="Leigh N.D."/>
            <person name="Simon A."/>
            <person name="Yun M.H."/>
        </authorList>
    </citation>
    <scope>NUCLEOTIDE SEQUENCE</scope>
    <source>
        <strain evidence="2">20211129_DDA</strain>
        <tissue evidence="2">Liver</tissue>
    </source>
</reference>
<organism evidence="2 3">
    <name type="scientific">Pleurodeles waltl</name>
    <name type="common">Iberian ribbed newt</name>
    <dbReference type="NCBI Taxonomy" id="8319"/>
    <lineage>
        <taxon>Eukaryota</taxon>
        <taxon>Metazoa</taxon>
        <taxon>Chordata</taxon>
        <taxon>Craniata</taxon>
        <taxon>Vertebrata</taxon>
        <taxon>Euteleostomi</taxon>
        <taxon>Amphibia</taxon>
        <taxon>Batrachia</taxon>
        <taxon>Caudata</taxon>
        <taxon>Salamandroidea</taxon>
        <taxon>Salamandridae</taxon>
        <taxon>Pleurodelinae</taxon>
        <taxon>Pleurodeles</taxon>
    </lineage>
</organism>
<dbReference type="EMBL" id="JANPWB010000001">
    <property type="protein sequence ID" value="KAJ1214517.1"/>
    <property type="molecule type" value="Genomic_DNA"/>
</dbReference>
<keyword evidence="3" id="KW-1185">Reference proteome</keyword>
<sequence>MQCIETEAQRVQSGKYGVQKQAQGAEMDAKCTGMELTSAAVDQGTGLGLRTRDRSRGRGWGEVSQQEAQRVQSGKYGVQKQAEGAEMEAKSTGMELTSAAVDQGTGLGLRTRDRSRGRRWGEASQQGGAFGTGE</sequence>